<sequence>MVLHIDKIDFIFADRAQIKRSIWERDHFNGSVDSVCSHGDDMIDLSLDAFLTDEYLTGLDLILHARTYSEGKILHRGDQQLLWLSMKLKMKSIMMNKWKQFPMHVKLLKYRNVNR</sequence>
<organism evidence="1 2">
    <name type="scientific">Ambrosiozyma monospora</name>
    <name type="common">Yeast</name>
    <name type="synonym">Endomycopsis monosporus</name>
    <dbReference type="NCBI Taxonomy" id="43982"/>
    <lineage>
        <taxon>Eukaryota</taxon>
        <taxon>Fungi</taxon>
        <taxon>Dikarya</taxon>
        <taxon>Ascomycota</taxon>
        <taxon>Saccharomycotina</taxon>
        <taxon>Pichiomycetes</taxon>
        <taxon>Pichiales</taxon>
        <taxon>Pichiaceae</taxon>
        <taxon>Ambrosiozyma</taxon>
    </lineage>
</organism>
<dbReference type="AlphaFoldDB" id="A0A9W7DIS7"/>
<comment type="caution">
    <text evidence="1">The sequence shown here is derived from an EMBL/GenBank/DDBJ whole genome shotgun (WGS) entry which is preliminary data.</text>
</comment>
<evidence type="ECO:0000313" key="2">
    <source>
        <dbReference type="Proteomes" id="UP001165063"/>
    </source>
</evidence>
<reference evidence="1" key="1">
    <citation type="submission" date="2023-04" db="EMBL/GenBank/DDBJ databases">
        <title>Ambrosiozyma monospora NBRC 1965.</title>
        <authorList>
            <person name="Ichikawa N."/>
            <person name="Sato H."/>
            <person name="Tonouchi N."/>
        </authorList>
    </citation>
    <scope>NUCLEOTIDE SEQUENCE</scope>
    <source>
        <strain evidence="1">NBRC 1965</strain>
    </source>
</reference>
<dbReference type="EMBL" id="BSXU01003819">
    <property type="protein sequence ID" value="GMG40437.1"/>
    <property type="molecule type" value="Genomic_DNA"/>
</dbReference>
<proteinExistence type="predicted"/>
<accession>A0A9W7DIS7</accession>
<dbReference type="Proteomes" id="UP001165063">
    <property type="component" value="Unassembled WGS sequence"/>
</dbReference>
<protein>
    <submittedName>
        <fullName evidence="1">Unnamed protein product</fullName>
    </submittedName>
</protein>
<keyword evidence="2" id="KW-1185">Reference proteome</keyword>
<evidence type="ECO:0000313" key="1">
    <source>
        <dbReference type="EMBL" id="GMG40437.1"/>
    </source>
</evidence>
<name>A0A9W7DIS7_AMBMO</name>
<gene>
    <name evidence="1" type="ORF">Amon01_000619100</name>
</gene>